<feature type="transmembrane region" description="Helical" evidence="1">
    <location>
        <begin position="43"/>
        <end position="61"/>
    </location>
</feature>
<name>A0ABX0PFM8_9BURK</name>
<evidence type="ECO:0000256" key="1">
    <source>
        <dbReference type="SAM" id="Phobius"/>
    </source>
</evidence>
<feature type="transmembrane region" description="Helical" evidence="1">
    <location>
        <begin position="95"/>
        <end position="116"/>
    </location>
</feature>
<evidence type="ECO:0000313" key="3">
    <source>
        <dbReference type="Proteomes" id="UP000716322"/>
    </source>
</evidence>
<dbReference type="RefSeq" id="WP_166860589.1">
    <property type="nucleotide sequence ID" value="NZ_JAAQOM010000010.1"/>
</dbReference>
<organism evidence="2 3">
    <name type="scientific">Telluria antibiotica</name>
    <dbReference type="NCBI Taxonomy" id="2717319"/>
    <lineage>
        <taxon>Bacteria</taxon>
        <taxon>Pseudomonadati</taxon>
        <taxon>Pseudomonadota</taxon>
        <taxon>Betaproteobacteria</taxon>
        <taxon>Burkholderiales</taxon>
        <taxon>Oxalobacteraceae</taxon>
        <taxon>Telluria group</taxon>
        <taxon>Telluria</taxon>
    </lineage>
</organism>
<dbReference type="Proteomes" id="UP000716322">
    <property type="component" value="Unassembled WGS sequence"/>
</dbReference>
<keyword evidence="1" id="KW-0472">Membrane</keyword>
<feature type="transmembrane region" description="Helical" evidence="1">
    <location>
        <begin position="17"/>
        <end position="37"/>
    </location>
</feature>
<sequence length="128" mass="13244">MSAAVPGGSARRYWRQFAASVVLGLMFTGVAILHVAVTDPVRAAALLSGVFALAAFATMLGRTSGTSRTFLALFLLVLYVSANVSRGAWADVVGFHGTATAASSLAWAGLGVLALLSGHLWNRRALPV</sequence>
<protein>
    <recommendedName>
        <fullName evidence="4">Integral membrane protein</fullName>
    </recommendedName>
</protein>
<proteinExistence type="predicted"/>
<keyword evidence="1" id="KW-1133">Transmembrane helix</keyword>
<accession>A0ABX0PFM8</accession>
<evidence type="ECO:0000313" key="2">
    <source>
        <dbReference type="EMBL" id="NIA55338.1"/>
    </source>
</evidence>
<keyword evidence="3" id="KW-1185">Reference proteome</keyword>
<evidence type="ECO:0008006" key="4">
    <source>
        <dbReference type="Google" id="ProtNLM"/>
    </source>
</evidence>
<comment type="caution">
    <text evidence="2">The sequence shown here is derived from an EMBL/GenBank/DDBJ whole genome shotgun (WGS) entry which is preliminary data.</text>
</comment>
<reference evidence="2 3" key="1">
    <citation type="submission" date="2020-03" db="EMBL/GenBank/DDBJ databases">
        <title>Genome sequence of strain Massilia sp. TW-1.</title>
        <authorList>
            <person name="Chaudhary D.K."/>
        </authorList>
    </citation>
    <scope>NUCLEOTIDE SEQUENCE [LARGE SCALE GENOMIC DNA]</scope>
    <source>
        <strain evidence="2 3">TW-1</strain>
    </source>
</reference>
<gene>
    <name evidence="2" type="ORF">HAV22_17005</name>
</gene>
<dbReference type="EMBL" id="JAAQOM010000010">
    <property type="protein sequence ID" value="NIA55338.1"/>
    <property type="molecule type" value="Genomic_DNA"/>
</dbReference>
<keyword evidence="1" id="KW-0812">Transmembrane</keyword>
<feature type="transmembrane region" description="Helical" evidence="1">
    <location>
        <begin position="70"/>
        <end position="89"/>
    </location>
</feature>